<evidence type="ECO:0000256" key="10">
    <source>
        <dbReference type="ARBA" id="ARBA00023157"/>
    </source>
</evidence>
<dbReference type="PRINTS" id="PR00368">
    <property type="entry name" value="FADPNR"/>
</dbReference>
<feature type="domain" description="Pyridine nucleotide-disulphide oxidoreductase dimerisation" evidence="17">
    <location>
        <begin position="348"/>
        <end position="457"/>
    </location>
</feature>
<dbReference type="EMBL" id="JABXYR010000001">
    <property type="protein sequence ID" value="NWO22725.1"/>
    <property type="molecule type" value="Genomic_DNA"/>
</dbReference>
<feature type="domain" description="FAD/NAD(P)-binding" evidence="18">
    <location>
        <begin position="6"/>
        <end position="329"/>
    </location>
</feature>
<evidence type="ECO:0000259" key="18">
    <source>
        <dbReference type="Pfam" id="PF07992"/>
    </source>
</evidence>
<feature type="active site" description="Proton acceptor" evidence="13">
    <location>
        <position position="446"/>
    </location>
</feature>
<evidence type="ECO:0000256" key="7">
    <source>
        <dbReference type="ARBA" id="ARBA00022827"/>
    </source>
</evidence>
<dbReference type="InterPro" id="IPR050151">
    <property type="entry name" value="Class-I_Pyr_Nuc-Dis_Oxidored"/>
</dbReference>
<comment type="subcellular location">
    <subcellularLocation>
        <location evidence="1">Cytoplasm</location>
    </subcellularLocation>
</comment>
<sequence>MTEYNYDLVVIGAGPGGYEAAFEAVKYGMKVAVIEKDKVGGTCLNRGCVPTKTIMRSSELAKEEREGDRIGIRASAVEVDLDAVRARKDEVLDVLREGIESGLAKAKIELIHGLALVRDEHTVSYTDAKTGESKEVSSKFILIATGGSPFIPPISGAELEGVMDSTELLEQGGTPFDDFVIIGGGVIGVEFANVYHGFGSHVTIVEAMDRLIPTVDKELARSLKMSLQKDGVEVLTKCPVVRIEQAKGRLAVVYTDKDEEKSVPADAVLMAVGRRSNVPGLLSDELQHLAGERGRLAVDEHYRSASPSIYGIGDAIGGIELAHTATAEGRNAVAHMNGAEPPIRMDTVPTCIYSMPEIASVGISADEAKSQGLAVITKKYAMGANGKTVIEDLGRGYIKLIADTDSHILLGAQLICGRATDLVGELALAISNKLTLEDISSTIHPHPTFVEAIAEAAR</sequence>
<dbReference type="RefSeq" id="WP_178978113.1">
    <property type="nucleotide sequence ID" value="NZ_JABXYR010000001.1"/>
</dbReference>
<feature type="binding site" evidence="14">
    <location>
        <position position="206"/>
    </location>
    <ligand>
        <name>NAD(+)</name>
        <dbReference type="ChEBI" id="CHEBI:57540"/>
    </ligand>
</feature>
<evidence type="ECO:0000313" key="19">
    <source>
        <dbReference type="EMBL" id="NWO22725.1"/>
    </source>
</evidence>
<keyword evidence="11 16" id="KW-0676">Redox-active center</keyword>
<dbReference type="PIRSF" id="PIRSF000350">
    <property type="entry name" value="Mercury_reductase_MerA"/>
    <property type="match status" value="1"/>
</dbReference>
<keyword evidence="7 14" id="KW-0274">FAD</keyword>
<evidence type="ECO:0000256" key="14">
    <source>
        <dbReference type="PIRSR" id="PIRSR000350-3"/>
    </source>
</evidence>
<dbReference type="SUPFAM" id="SSF51905">
    <property type="entry name" value="FAD/NAD(P)-binding domain"/>
    <property type="match status" value="1"/>
</dbReference>
<evidence type="ECO:0000256" key="16">
    <source>
        <dbReference type="RuleBase" id="RU003692"/>
    </source>
</evidence>
<dbReference type="InterPro" id="IPR023753">
    <property type="entry name" value="FAD/NAD-binding_dom"/>
</dbReference>
<keyword evidence="6 16" id="KW-0285">Flavoprotein</keyword>
<proteinExistence type="inferred from homology"/>
<dbReference type="Pfam" id="PF07992">
    <property type="entry name" value="Pyr_redox_2"/>
    <property type="match status" value="1"/>
</dbReference>
<dbReference type="SUPFAM" id="SSF55424">
    <property type="entry name" value="FAD/NAD-linked reductases, dimerisation (C-terminal) domain"/>
    <property type="match status" value="1"/>
</dbReference>
<evidence type="ECO:0000256" key="13">
    <source>
        <dbReference type="PIRSR" id="PIRSR000350-2"/>
    </source>
</evidence>
<organism evidence="19 20">
    <name type="scientific">Mogibacterium timidum</name>
    <dbReference type="NCBI Taxonomy" id="35519"/>
    <lineage>
        <taxon>Bacteria</taxon>
        <taxon>Bacillati</taxon>
        <taxon>Bacillota</taxon>
        <taxon>Clostridia</taxon>
        <taxon>Peptostreptococcales</taxon>
        <taxon>Anaerovoracaceae</taxon>
        <taxon>Mogibacterium</taxon>
    </lineage>
</organism>
<evidence type="ECO:0000256" key="5">
    <source>
        <dbReference type="ARBA" id="ARBA00022490"/>
    </source>
</evidence>
<dbReference type="AlphaFoldDB" id="A0A7Y8VQG0"/>
<dbReference type="GO" id="GO:0005737">
    <property type="term" value="C:cytoplasm"/>
    <property type="evidence" value="ECO:0007669"/>
    <property type="project" value="UniProtKB-SubCell"/>
</dbReference>
<dbReference type="InterPro" id="IPR016156">
    <property type="entry name" value="FAD/NAD-linked_Rdtase_dimer_sf"/>
</dbReference>
<evidence type="ECO:0000256" key="9">
    <source>
        <dbReference type="ARBA" id="ARBA00023027"/>
    </source>
</evidence>
<dbReference type="PROSITE" id="PS00076">
    <property type="entry name" value="PYRIDINE_REDOX_1"/>
    <property type="match status" value="1"/>
</dbReference>
<evidence type="ECO:0000256" key="11">
    <source>
        <dbReference type="ARBA" id="ARBA00023284"/>
    </source>
</evidence>
<dbReference type="NCBIfam" id="TIGR01350">
    <property type="entry name" value="lipoamide_DH"/>
    <property type="match status" value="1"/>
</dbReference>
<feature type="disulfide bond" description="Redox-active" evidence="15">
    <location>
        <begin position="43"/>
        <end position="48"/>
    </location>
</feature>
<evidence type="ECO:0000256" key="1">
    <source>
        <dbReference type="ARBA" id="ARBA00004496"/>
    </source>
</evidence>
<feature type="binding site" evidence="14">
    <location>
        <position position="273"/>
    </location>
    <ligand>
        <name>NAD(+)</name>
        <dbReference type="ChEBI" id="CHEBI:57540"/>
    </ligand>
</feature>
<keyword evidence="9 14" id="KW-0520">NAD</keyword>
<comment type="miscellaneous">
    <text evidence="16">The active site is a redox-active disulfide bond.</text>
</comment>
<evidence type="ECO:0000256" key="4">
    <source>
        <dbReference type="ARBA" id="ARBA00016961"/>
    </source>
</evidence>
<keyword evidence="20" id="KW-1185">Reference proteome</keyword>
<dbReference type="Gene3D" id="3.30.390.30">
    <property type="match status" value="1"/>
</dbReference>
<feature type="binding site" evidence="14">
    <location>
        <begin position="183"/>
        <end position="190"/>
    </location>
    <ligand>
        <name>NAD(+)</name>
        <dbReference type="ChEBI" id="CHEBI:57540"/>
    </ligand>
</feature>
<comment type="cofactor">
    <cofactor evidence="14 16">
        <name>FAD</name>
        <dbReference type="ChEBI" id="CHEBI:57692"/>
    </cofactor>
    <text evidence="14 16">Binds 1 FAD per subunit.</text>
</comment>
<dbReference type="Pfam" id="PF02852">
    <property type="entry name" value="Pyr_redox_dim"/>
    <property type="match status" value="1"/>
</dbReference>
<dbReference type="InterPro" id="IPR012999">
    <property type="entry name" value="Pyr_OxRdtase_I_AS"/>
</dbReference>
<reference evidence="19 20" key="1">
    <citation type="submission" date="2020-06" db="EMBL/GenBank/DDBJ databases">
        <title>Mogibacterium timidum strain W9173 genomic sequence.</title>
        <authorList>
            <person name="Wade W.G."/>
            <person name="Johnston C.D."/>
            <person name="Chen T."/>
            <person name="Dewhirst F.E."/>
        </authorList>
    </citation>
    <scope>NUCLEOTIDE SEQUENCE [LARGE SCALE GENOMIC DNA]</scope>
    <source>
        <strain evidence="19 20">W9173</strain>
    </source>
</reference>
<dbReference type="InterPro" id="IPR036188">
    <property type="entry name" value="FAD/NAD-bd_sf"/>
</dbReference>
<evidence type="ECO:0000256" key="6">
    <source>
        <dbReference type="ARBA" id="ARBA00022630"/>
    </source>
</evidence>
<dbReference type="GO" id="GO:0004148">
    <property type="term" value="F:dihydrolipoyl dehydrogenase (NADH) activity"/>
    <property type="evidence" value="ECO:0007669"/>
    <property type="project" value="UniProtKB-EC"/>
</dbReference>
<evidence type="ECO:0000256" key="2">
    <source>
        <dbReference type="ARBA" id="ARBA00007532"/>
    </source>
</evidence>
<dbReference type="InterPro" id="IPR006258">
    <property type="entry name" value="Lipoamide_DH"/>
</dbReference>
<evidence type="ECO:0000313" key="20">
    <source>
        <dbReference type="Proteomes" id="UP000526307"/>
    </source>
</evidence>
<keyword evidence="14" id="KW-0547">Nucleotide-binding</keyword>
<comment type="similarity">
    <text evidence="2 16">Belongs to the class-I pyridine nucleotide-disulfide oxidoreductase family.</text>
</comment>
<evidence type="ECO:0000256" key="12">
    <source>
        <dbReference type="ARBA" id="ARBA00049187"/>
    </source>
</evidence>
<dbReference type="GO" id="GO:0006103">
    <property type="term" value="P:2-oxoglutarate metabolic process"/>
    <property type="evidence" value="ECO:0007669"/>
    <property type="project" value="TreeGrafter"/>
</dbReference>
<accession>A0A7Y8VQG0</accession>
<feature type="binding site" evidence="14">
    <location>
        <position position="52"/>
    </location>
    <ligand>
        <name>FAD</name>
        <dbReference type="ChEBI" id="CHEBI:57692"/>
    </ligand>
</feature>
<feature type="binding site" evidence="14">
    <location>
        <position position="314"/>
    </location>
    <ligand>
        <name>FAD</name>
        <dbReference type="ChEBI" id="CHEBI:57692"/>
    </ligand>
</feature>
<dbReference type="FunFam" id="3.30.390.30:FF:000001">
    <property type="entry name" value="Dihydrolipoyl dehydrogenase"/>
    <property type="match status" value="1"/>
</dbReference>
<evidence type="ECO:0000256" key="15">
    <source>
        <dbReference type="PIRSR" id="PIRSR000350-4"/>
    </source>
</evidence>
<comment type="catalytic activity">
    <reaction evidence="12 16">
        <text>N(6)-[(R)-dihydrolipoyl]-L-lysyl-[protein] + NAD(+) = N(6)-[(R)-lipoyl]-L-lysyl-[protein] + NADH + H(+)</text>
        <dbReference type="Rhea" id="RHEA:15045"/>
        <dbReference type="Rhea" id="RHEA-COMP:10474"/>
        <dbReference type="Rhea" id="RHEA-COMP:10475"/>
        <dbReference type="ChEBI" id="CHEBI:15378"/>
        <dbReference type="ChEBI" id="CHEBI:57540"/>
        <dbReference type="ChEBI" id="CHEBI:57945"/>
        <dbReference type="ChEBI" id="CHEBI:83099"/>
        <dbReference type="ChEBI" id="CHEBI:83100"/>
        <dbReference type="EC" id="1.8.1.4"/>
    </reaction>
</comment>
<dbReference type="GO" id="GO:0050660">
    <property type="term" value="F:flavin adenine dinucleotide binding"/>
    <property type="evidence" value="ECO:0007669"/>
    <property type="project" value="InterPro"/>
</dbReference>
<dbReference type="PRINTS" id="PR00411">
    <property type="entry name" value="PNDRDTASEI"/>
</dbReference>
<protein>
    <recommendedName>
        <fullName evidence="4 16">Dihydrolipoyl dehydrogenase</fullName>
        <ecNumber evidence="3 16">1.8.1.4</ecNumber>
    </recommendedName>
</protein>
<keyword evidence="10" id="KW-1015">Disulfide bond</keyword>
<gene>
    <name evidence="19" type="primary">lpdA</name>
    <name evidence="19" type="ORF">HW270_01280</name>
</gene>
<evidence type="ECO:0000259" key="17">
    <source>
        <dbReference type="Pfam" id="PF02852"/>
    </source>
</evidence>
<dbReference type="InterPro" id="IPR004099">
    <property type="entry name" value="Pyr_nucl-diS_OxRdtase_dimer"/>
</dbReference>
<dbReference type="Proteomes" id="UP000526307">
    <property type="component" value="Unassembled WGS sequence"/>
</dbReference>
<name>A0A7Y8VQG0_9FIRM</name>
<evidence type="ECO:0000256" key="3">
    <source>
        <dbReference type="ARBA" id="ARBA00012608"/>
    </source>
</evidence>
<dbReference type="InterPro" id="IPR001100">
    <property type="entry name" value="Pyr_nuc-diS_OxRdtase"/>
</dbReference>
<evidence type="ECO:0000256" key="8">
    <source>
        <dbReference type="ARBA" id="ARBA00023002"/>
    </source>
</evidence>
<dbReference type="Gene3D" id="3.50.50.60">
    <property type="entry name" value="FAD/NAD(P)-binding domain"/>
    <property type="match status" value="2"/>
</dbReference>
<dbReference type="EC" id="1.8.1.4" evidence="3 16"/>
<dbReference type="PANTHER" id="PTHR22912">
    <property type="entry name" value="DISULFIDE OXIDOREDUCTASE"/>
    <property type="match status" value="1"/>
</dbReference>
<keyword evidence="5" id="KW-0963">Cytoplasm</keyword>
<comment type="caution">
    <text evidence="19">The sequence shown here is derived from an EMBL/GenBank/DDBJ whole genome shotgun (WGS) entry which is preliminary data.</text>
</comment>
<dbReference type="PANTHER" id="PTHR22912:SF217">
    <property type="entry name" value="DIHYDROLIPOYL DEHYDROGENASE"/>
    <property type="match status" value="1"/>
</dbReference>
<keyword evidence="8 16" id="KW-0560">Oxidoreductase</keyword>